<gene>
    <name evidence="8" type="ORF">HAND00432_LOCUS14816</name>
</gene>
<dbReference type="AlphaFoldDB" id="A0A7S1H024"/>
<evidence type="ECO:0000256" key="4">
    <source>
        <dbReference type="ARBA" id="ARBA00022737"/>
    </source>
</evidence>
<dbReference type="SUPFAM" id="SSF47473">
    <property type="entry name" value="EF-hand"/>
    <property type="match status" value="1"/>
</dbReference>
<comment type="subcellular location">
    <subcellularLocation>
        <location evidence="1">Cell projection</location>
        <location evidence="1">Cilium</location>
    </subcellularLocation>
    <subcellularLocation>
        <location evidence="2">Cytoplasm</location>
        <location evidence="2">Cytoskeleton</location>
    </subcellularLocation>
</comment>
<evidence type="ECO:0000313" key="8">
    <source>
        <dbReference type="EMBL" id="CAD8960921.1"/>
    </source>
</evidence>
<evidence type="ECO:0000256" key="6">
    <source>
        <dbReference type="ARBA" id="ARBA00023273"/>
    </source>
</evidence>
<dbReference type="GO" id="GO:0005929">
    <property type="term" value="C:cilium"/>
    <property type="evidence" value="ECO:0007669"/>
    <property type="project" value="UniProtKB-SubCell"/>
</dbReference>
<dbReference type="FunFam" id="2.30.29.170:FF:000002">
    <property type="entry name" value="EF-hand domain (C-terminal) containing 1"/>
    <property type="match status" value="1"/>
</dbReference>
<evidence type="ECO:0000256" key="5">
    <source>
        <dbReference type="ARBA" id="ARBA00023212"/>
    </source>
</evidence>
<protein>
    <recommendedName>
        <fullName evidence="7">DM10 domain-containing protein</fullName>
    </recommendedName>
</protein>
<keyword evidence="5" id="KW-0206">Cytoskeleton</keyword>
<dbReference type="Pfam" id="PF06565">
    <property type="entry name" value="DM10_dom"/>
    <property type="match status" value="1"/>
</dbReference>
<feature type="domain" description="DM10" evidence="7">
    <location>
        <begin position="1"/>
        <end position="30"/>
    </location>
</feature>
<proteinExistence type="predicted"/>
<reference evidence="8" key="1">
    <citation type="submission" date="2021-01" db="EMBL/GenBank/DDBJ databases">
        <authorList>
            <person name="Corre E."/>
            <person name="Pelletier E."/>
            <person name="Niang G."/>
            <person name="Scheremetjew M."/>
            <person name="Finn R."/>
            <person name="Kale V."/>
            <person name="Holt S."/>
            <person name="Cochrane G."/>
            <person name="Meng A."/>
            <person name="Brown T."/>
            <person name="Cohen L."/>
        </authorList>
    </citation>
    <scope>NUCLEOTIDE SEQUENCE</scope>
    <source>
        <strain evidence="8">CCMP644</strain>
    </source>
</reference>
<dbReference type="PANTHER" id="PTHR12086">
    <property type="entry name" value="EF-HAND DOMAIN C-TERMINAL CONTAINING PROTEIN"/>
    <property type="match status" value="1"/>
</dbReference>
<dbReference type="InterPro" id="IPR006602">
    <property type="entry name" value="DM10_dom"/>
</dbReference>
<keyword evidence="4" id="KW-0677">Repeat</keyword>
<dbReference type="InterPro" id="IPR040193">
    <property type="entry name" value="EFHC1/EFHC2/EFHB"/>
</dbReference>
<accession>A0A7S1H024</accession>
<organism evidence="8">
    <name type="scientific">Hemiselmis andersenii</name>
    <name type="common">Cryptophyte alga</name>
    <dbReference type="NCBI Taxonomy" id="464988"/>
    <lineage>
        <taxon>Eukaryota</taxon>
        <taxon>Cryptophyceae</taxon>
        <taxon>Cryptomonadales</taxon>
        <taxon>Hemiselmidaceae</taxon>
        <taxon>Hemiselmis</taxon>
    </lineage>
</organism>
<sequence>MVGGVITVFARQLVLEDCDAATRAFYEEEYGIIQGGGLDQKQGGRPQSAIVVPPHNGFGKEEDSRQNCISLHPKAPKVNVIRLLENKGKMLRFVGKLEHAVGFDVERVFTITYFLDTDEILIFEPAVKNSGRTGGKFMERCRVRKPQAPDYYTERDLFLGARIVIYARRFVLVDADEFTVKYMEEHSHEFPYSDMSAINRKFSRADASQAATLFRQRDSLGRGALPANAFKECVVRGGLGLNDQEAHTLARSLAQNGLVDYERLLASQAGGGEAPPPPPQGEVTFERSQEQLRAMLYKRGPGGVRGLARAMAHVSRGTGQIDRTDLDTVLGFCGVAMTPDAVNSLFARYDQGQGVVDASAMVQGLRVPLSRAQERAVLAVFETLEDPTFKTGAVEMHEVIKRYQPGRHPRVVSGDMSESEAMRELEDGLEGLEGTVMAKDLVGFYCDVVAGYKLTDDQLTEMLRAMWGISGRR</sequence>
<dbReference type="SMART" id="SM00676">
    <property type="entry name" value="DM10"/>
    <property type="match status" value="1"/>
</dbReference>
<dbReference type="GO" id="GO:0005856">
    <property type="term" value="C:cytoskeleton"/>
    <property type="evidence" value="ECO:0007669"/>
    <property type="project" value="UniProtKB-SubCell"/>
</dbReference>
<evidence type="ECO:0000256" key="2">
    <source>
        <dbReference type="ARBA" id="ARBA00004245"/>
    </source>
</evidence>
<keyword evidence="3" id="KW-0963">Cytoplasm</keyword>
<dbReference type="EMBL" id="HBFX01024315">
    <property type="protein sequence ID" value="CAD8960921.1"/>
    <property type="molecule type" value="Transcribed_RNA"/>
</dbReference>
<evidence type="ECO:0000256" key="1">
    <source>
        <dbReference type="ARBA" id="ARBA00004138"/>
    </source>
</evidence>
<evidence type="ECO:0000256" key="3">
    <source>
        <dbReference type="ARBA" id="ARBA00022490"/>
    </source>
</evidence>
<keyword evidence="6" id="KW-0966">Cell projection</keyword>
<dbReference type="InterPro" id="IPR011992">
    <property type="entry name" value="EF-hand-dom_pair"/>
</dbReference>
<dbReference type="Gene3D" id="2.30.29.170">
    <property type="match status" value="1"/>
</dbReference>
<name>A0A7S1H024_HEMAN</name>
<feature type="domain" description="DM10" evidence="7">
    <location>
        <begin position="87"/>
        <end position="187"/>
    </location>
</feature>
<dbReference type="PROSITE" id="PS51336">
    <property type="entry name" value="DM10"/>
    <property type="match status" value="2"/>
</dbReference>
<evidence type="ECO:0000259" key="7">
    <source>
        <dbReference type="PROSITE" id="PS51336"/>
    </source>
</evidence>
<dbReference type="Gene3D" id="1.10.238.10">
    <property type="entry name" value="EF-hand"/>
    <property type="match status" value="1"/>
</dbReference>